<accession>A0A0U5KYW4</accession>
<dbReference type="GO" id="GO:0005096">
    <property type="term" value="F:GTPase activator activity"/>
    <property type="evidence" value="ECO:0007669"/>
    <property type="project" value="UniProtKB-KW"/>
</dbReference>
<dbReference type="OrthoDB" id="5677577at2"/>
<name>A0A0U5KYW4_9GAMM</name>
<keyword evidence="1 3" id="KW-0343">GTPase activation</keyword>
<dbReference type="STRING" id="1619313.EM595_0027"/>
<dbReference type="GO" id="GO:0042254">
    <property type="term" value="P:ribosome biogenesis"/>
    <property type="evidence" value="ECO:0007669"/>
    <property type="project" value="UniProtKB-KW"/>
</dbReference>
<proteinExistence type="inferred from homology"/>
<organism evidence="5 6">
    <name type="scientific">Duffyella gerundensis</name>
    <dbReference type="NCBI Taxonomy" id="1619313"/>
    <lineage>
        <taxon>Bacteria</taxon>
        <taxon>Pseudomonadati</taxon>
        <taxon>Pseudomonadota</taxon>
        <taxon>Gammaproteobacteria</taxon>
        <taxon>Enterobacterales</taxon>
        <taxon>Erwiniaceae</taxon>
        <taxon>Duffyella</taxon>
    </lineage>
</organism>
<protein>
    <recommendedName>
        <fullName evidence="3">Der GTPase-activating protein YihI</fullName>
    </recommendedName>
</protein>
<dbReference type="NCBIfam" id="NF003560">
    <property type="entry name" value="PRK05244.1-1"/>
    <property type="match status" value="1"/>
</dbReference>
<dbReference type="PATRIC" id="fig|1619313.3.peg.26"/>
<dbReference type="Pfam" id="PF04220">
    <property type="entry name" value="YihI"/>
    <property type="match status" value="1"/>
</dbReference>
<evidence type="ECO:0000256" key="2">
    <source>
        <dbReference type="ARBA" id="ARBA00022517"/>
    </source>
</evidence>
<dbReference type="HAMAP" id="MF_01058">
    <property type="entry name" value="GAP_YihI"/>
    <property type="match status" value="1"/>
</dbReference>
<feature type="compositionally biased region" description="Basic and acidic residues" evidence="4">
    <location>
        <begin position="21"/>
        <end position="32"/>
    </location>
</feature>
<sequence>MKQPARAPQGKTAAPKAKRKSREEMNVEARDRKRDKKHRGHAAGSRANPVTEAQKKGNGNKKADPRIGSKKPIPLIAEGQQAAVKAKPVAEKKAAAKPRLSPQEELQMLENDERLDALLNRLESGEKLSAEDQAWLDQTLDRIDVLMEQLGIELDEEEEDEADEDMYRLLKGKD</sequence>
<dbReference type="InterPro" id="IPR007336">
    <property type="entry name" value="YihI"/>
</dbReference>
<gene>
    <name evidence="3" type="primary">yihI</name>
    <name evidence="5" type="ORF">EM595_0027</name>
</gene>
<dbReference type="GeneID" id="84614975"/>
<dbReference type="KEGG" id="ege:EM595_0027"/>
<evidence type="ECO:0000256" key="1">
    <source>
        <dbReference type="ARBA" id="ARBA00022468"/>
    </source>
</evidence>
<keyword evidence="6" id="KW-1185">Reference proteome</keyword>
<comment type="similarity">
    <text evidence="3">Belongs to the YihI family.</text>
</comment>
<comment type="subunit">
    <text evidence="3">Interacts with Der.</text>
</comment>
<dbReference type="RefSeq" id="WP_067426528.1">
    <property type="nucleotide sequence ID" value="NZ_CP072598.1"/>
</dbReference>
<evidence type="ECO:0000313" key="6">
    <source>
        <dbReference type="Proteomes" id="UP000059419"/>
    </source>
</evidence>
<feature type="region of interest" description="Disordered" evidence="4">
    <location>
        <begin position="1"/>
        <end position="75"/>
    </location>
</feature>
<evidence type="ECO:0000256" key="4">
    <source>
        <dbReference type="SAM" id="MobiDB-lite"/>
    </source>
</evidence>
<dbReference type="AlphaFoldDB" id="A0A0U5KYW4"/>
<dbReference type="Proteomes" id="UP000059419">
    <property type="component" value="Chromosome 1"/>
</dbReference>
<keyword evidence="2 3" id="KW-0690">Ribosome biogenesis</keyword>
<evidence type="ECO:0000313" key="5">
    <source>
        <dbReference type="EMBL" id="CUU22264.1"/>
    </source>
</evidence>
<comment type="function">
    <text evidence="3">A GTPase-activating protein (GAP) that modifies Der/EngA GTPase function. May play a role in ribosome biogenesis.</text>
</comment>
<dbReference type="EMBL" id="LN907827">
    <property type="protein sequence ID" value="CUU22264.1"/>
    <property type="molecule type" value="Genomic_DNA"/>
</dbReference>
<evidence type="ECO:0000256" key="3">
    <source>
        <dbReference type="HAMAP-Rule" id="MF_01058"/>
    </source>
</evidence>
<reference evidence="6" key="1">
    <citation type="submission" date="2015-11" db="EMBL/GenBank/DDBJ databases">
        <authorList>
            <person name="Blom J."/>
        </authorList>
    </citation>
    <scope>NUCLEOTIDE SEQUENCE [LARGE SCALE GENOMIC DNA]</scope>
</reference>